<dbReference type="InterPro" id="IPR056433">
    <property type="entry name" value="DmsR-like_N"/>
</dbReference>
<dbReference type="Proteomes" id="UP000198531">
    <property type="component" value="Unassembled WGS sequence"/>
</dbReference>
<evidence type="ECO:0000259" key="3">
    <source>
        <dbReference type="Pfam" id="PF04967"/>
    </source>
</evidence>
<dbReference type="InterPro" id="IPR007050">
    <property type="entry name" value="HTH_bacterioopsin"/>
</dbReference>
<dbReference type="PANTHER" id="PTHR34236:SF1">
    <property type="entry name" value="DIMETHYL SULFOXIDE REDUCTASE TRANSCRIPTIONAL ACTIVATOR"/>
    <property type="match status" value="1"/>
</dbReference>
<dbReference type="Pfam" id="PF24277">
    <property type="entry name" value="DmsR_N"/>
    <property type="match status" value="1"/>
</dbReference>
<dbReference type="Pfam" id="PF04967">
    <property type="entry name" value="HTH_10"/>
    <property type="match status" value="1"/>
</dbReference>
<feature type="domain" description="DmsR-like N-terminal" evidence="4">
    <location>
        <begin position="1"/>
        <end position="139"/>
    </location>
</feature>
<dbReference type="InterPro" id="IPR036388">
    <property type="entry name" value="WH-like_DNA-bd_sf"/>
</dbReference>
<reference evidence="6" key="1">
    <citation type="submission" date="2016-10" db="EMBL/GenBank/DDBJ databases">
        <authorList>
            <person name="Varghese N."/>
            <person name="Submissions S."/>
        </authorList>
    </citation>
    <scope>NUCLEOTIDE SEQUENCE [LARGE SCALE GENOMIC DNA]</scope>
    <source>
        <strain evidence="6">CGMCC 1.7736</strain>
    </source>
</reference>
<sequence length="211" mass="23101">MPTGIRATVAFTTPDICPIVELSNTAETTIDSVTTNVTPSGDDESVTEFSVDADCDAEADLTPVFSHGGTNRYRFTHDDGVTCPCECLGQFGCPVARYVAQDGELTLVFHAADYEELRDVVAELRERFPDVDIKRFVRSPAGEQSRDSVFVDRSKLTSRQLEVLETAHQMGYFERPRRANATEVAAALGISPSTFAEHLSAAQSKLFTDIL</sequence>
<dbReference type="OrthoDB" id="168808at2157"/>
<evidence type="ECO:0000259" key="4">
    <source>
        <dbReference type="Pfam" id="PF24277"/>
    </source>
</evidence>
<dbReference type="AlphaFoldDB" id="A0A1I6IIG0"/>
<dbReference type="RefSeq" id="WP_089809551.1">
    <property type="nucleotide sequence ID" value="NZ_FOYT01000003.1"/>
</dbReference>
<dbReference type="STRING" id="553469.SAMN04487947_3260"/>
<keyword evidence="6" id="KW-1185">Reference proteome</keyword>
<evidence type="ECO:0000313" key="6">
    <source>
        <dbReference type="Proteomes" id="UP000198531"/>
    </source>
</evidence>
<evidence type="ECO:0000256" key="2">
    <source>
        <dbReference type="ARBA" id="ARBA00023163"/>
    </source>
</evidence>
<keyword evidence="1" id="KW-0805">Transcription regulation</keyword>
<organism evidence="5 6">
    <name type="scientific">Halogeometricum rufum</name>
    <dbReference type="NCBI Taxonomy" id="553469"/>
    <lineage>
        <taxon>Archaea</taxon>
        <taxon>Methanobacteriati</taxon>
        <taxon>Methanobacteriota</taxon>
        <taxon>Stenosarchaea group</taxon>
        <taxon>Halobacteria</taxon>
        <taxon>Halobacteriales</taxon>
        <taxon>Haloferacaceae</taxon>
        <taxon>Halogeometricum</taxon>
    </lineage>
</organism>
<proteinExistence type="predicted"/>
<name>A0A1I6IIG0_9EURY</name>
<feature type="domain" description="HTH bat-type" evidence="3">
    <location>
        <begin position="156"/>
        <end position="208"/>
    </location>
</feature>
<dbReference type="Gene3D" id="1.10.10.10">
    <property type="entry name" value="Winged helix-like DNA-binding domain superfamily/Winged helix DNA-binding domain"/>
    <property type="match status" value="1"/>
</dbReference>
<evidence type="ECO:0000313" key="5">
    <source>
        <dbReference type="EMBL" id="SFR66090.1"/>
    </source>
</evidence>
<evidence type="ECO:0000256" key="1">
    <source>
        <dbReference type="ARBA" id="ARBA00023015"/>
    </source>
</evidence>
<accession>A0A1I6IIG0</accession>
<dbReference type="EMBL" id="FOYT01000003">
    <property type="protein sequence ID" value="SFR66090.1"/>
    <property type="molecule type" value="Genomic_DNA"/>
</dbReference>
<keyword evidence="2" id="KW-0804">Transcription</keyword>
<gene>
    <name evidence="5" type="ORF">SAMN04487947_3260</name>
</gene>
<dbReference type="PANTHER" id="PTHR34236">
    <property type="entry name" value="DIMETHYL SULFOXIDE REDUCTASE TRANSCRIPTIONAL ACTIVATOR"/>
    <property type="match status" value="1"/>
</dbReference>
<protein>
    <submittedName>
        <fullName evidence="5">Uncharacterized protein</fullName>
    </submittedName>
</protein>